<organism evidence="5 6">
    <name type="scientific">Marasmius tenuissimus</name>
    <dbReference type="NCBI Taxonomy" id="585030"/>
    <lineage>
        <taxon>Eukaryota</taxon>
        <taxon>Fungi</taxon>
        <taxon>Dikarya</taxon>
        <taxon>Basidiomycota</taxon>
        <taxon>Agaricomycotina</taxon>
        <taxon>Agaricomycetes</taxon>
        <taxon>Agaricomycetidae</taxon>
        <taxon>Agaricales</taxon>
        <taxon>Marasmiineae</taxon>
        <taxon>Marasmiaceae</taxon>
        <taxon>Marasmius</taxon>
    </lineage>
</organism>
<dbReference type="PANTHER" id="PTHR48081:SF31">
    <property type="entry name" value="STERYL ACETYL HYDROLASE MUG81-RELATED"/>
    <property type="match status" value="1"/>
</dbReference>
<name>A0ABR2ZM55_9AGAR</name>
<evidence type="ECO:0000256" key="2">
    <source>
        <dbReference type="ARBA" id="ARBA00022801"/>
    </source>
</evidence>
<dbReference type="SUPFAM" id="SSF53474">
    <property type="entry name" value="alpha/beta-Hydrolases"/>
    <property type="match status" value="1"/>
</dbReference>
<dbReference type="InterPro" id="IPR033140">
    <property type="entry name" value="Lipase_GDXG_put_SER_AS"/>
</dbReference>
<comment type="similarity">
    <text evidence="1">Belongs to the 'GDXG' lipolytic enzyme family.</text>
</comment>
<evidence type="ECO:0000256" key="1">
    <source>
        <dbReference type="ARBA" id="ARBA00010515"/>
    </source>
</evidence>
<keyword evidence="2" id="KW-0378">Hydrolase</keyword>
<evidence type="ECO:0000313" key="6">
    <source>
        <dbReference type="Proteomes" id="UP001437256"/>
    </source>
</evidence>
<reference evidence="5 6" key="1">
    <citation type="submission" date="2024-05" db="EMBL/GenBank/DDBJ databases">
        <title>A draft genome resource for the thread blight pathogen Marasmius tenuissimus strain MS-2.</title>
        <authorList>
            <person name="Yulfo-Soto G.E."/>
            <person name="Baruah I.K."/>
            <person name="Amoako-Attah I."/>
            <person name="Bukari Y."/>
            <person name="Meinhardt L.W."/>
            <person name="Bailey B.A."/>
            <person name="Cohen S.P."/>
        </authorList>
    </citation>
    <scope>NUCLEOTIDE SEQUENCE [LARGE SCALE GENOMIC DNA]</scope>
    <source>
        <strain evidence="5 6">MS-2</strain>
    </source>
</reference>
<sequence length="374" mass="42331">MSNSQDPPKYGHLSWFQWIRYKFHMTFLPLYLGWKIISSPFVKHNQKRSLHEIVTHAKLRYLLALDPAQVQYHCPPCLSAYNAWANHNDLPQEIEELEEDTKVVWIGPKTTEKVIFYCHGGAYWTPLLPEMMTFWRYVQLEFEKRGLQVGVACLVYTLIPEAAFPHPLQQATIAINHLLASGVDADNLQLAGDSAGGNLVLQLLSHVLHPHPRVQPLRTSRFRGAYAMSPWVILSLDREHDGGESLIRGDHADILTRAGLKVLGDAVMKDVPPHHGMYAEPIKAPHGWFGRVGEVVDKILISTGEYDCCEDQARDMYEVLRTHADNVEFLDQEGGVHDGPYLELRPEELDDAVLPSSSITPAIIEWFAKGFNSN</sequence>
<evidence type="ECO:0000313" key="5">
    <source>
        <dbReference type="EMBL" id="KAL0062760.1"/>
    </source>
</evidence>
<proteinExistence type="inferred from homology"/>
<dbReference type="Proteomes" id="UP001437256">
    <property type="component" value="Unassembled WGS sequence"/>
</dbReference>
<feature type="active site" evidence="3">
    <location>
        <position position="194"/>
    </location>
</feature>
<accession>A0ABR2ZM55</accession>
<dbReference type="InterPro" id="IPR029058">
    <property type="entry name" value="AB_hydrolase_fold"/>
</dbReference>
<dbReference type="Pfam" id="PF07859">
    <property type="entry name" value="Abhydrolase_3"/>
    <property type="match status" value="1"/>
</dbReference>
<comment type="caution">
    <text evidence="5">The sequence shown here is derived from an EMBL/GenBank/DDBJ whole genome shotgun (WGS) entry which is preliminary data.</text>
</comment>
<gene>
    <name evidence="5" type="ORF">AAF712_010382</name>
</gene>
<dbReference type="PROSITE" id="PS01174">
    <property type="entry name" value="LIPASE_GDXG_SER"/>
    <property type="match status" value="1"/>
</dbReference>
<feature type="domain" description="Alpha/beta hydrolase fold-3" evidence="4">
    <location>
        <begin position="115"/>
        <end position="338"/>
    </location>
</feature>
<dbReference type="InterPro" id="IPR013094">
    <property type="entry name" value="AB_hydrolase_3"/>
</dbReference>
<protein>
    <recommendedName>
        <fullName evidence="4">Alpha/beta hydrolase fold-3 domain-containing protein</fullName>
    </recommendedName>
</protein>
<dbReference type="Gene3D" id="3.40.50.1820">
    <property type="entry name" value="alpha/beta hydrolase"/>
    <property type="match status" value="1"/>
</dbReference>
<dbReference type="InterPro" id="IPR050300">
    <property type="entry name" value="GDXG_lipolytic_enzyme"/>
</dbReference>
<evidence type="ECO:0000256" key="3">
    <source>
        <dbReference type="PROSITE-ProRule" id="PRU10038"/>
    </source>
</evidence>
<dbReference type="EMBL" id="JBBXMP010000097">
    <property type="protein sequence ID" value="KAL0062760.1"/>
    <property type="molecule type" value="Genomic_DNA"/>
</dbReference>
<keyword evidence="6" id="KW-1185">Reference proteome</keyword>
<evidence type="ECO:0000259" key="4">
    <source>
        <dbReference type="Pfam" id="PF07859"/>
    </source>
</evidence>
<dbReference type="PANTHER" id="PTHR48081">
    <property type="entry name" value="AB HYDROLASE SUPERFAMILY PROTEIN C4A8.06C"/>
    <property type="match status" value="1"/>
</dbReference>